<feature type="region of interest" description="Disordered" evidence="1">
    <location>
        <begin position="76"/>
        <end position="96"/>
    </location>
</feature>
<organism evidence="3 4">
    <name type="scientific">Paracoccus halophilus</name>
    <dbReference type="NCBI Taxonomy" id="376733"/>
    <lineage>
        <taxon>Bacteria</taxon>
        <taxon>Pseudomonadati</taxon>
        <taxon>Pseudomonadota</taxon>
        <taxon>Alphaproteobacteria</taxon>
        <taxon>Rhodobacterales</taxon>
        <taxon>Paracoccaceae</taxon>
        <taxon>Paracoccus</taxon>
    </lineage>
</organism>
<protein>
    <submittedName>
        <fullName evidence="3">Uncharacterized protein</fullName>
    </submittedName>
</protein>
<reference evidence="3 4" key="1">
    <citation type="submission" date="2016-10" db="EMBL/GenBank/DDBJ databases">
        <authorList>
            <person name="de Groot N.N."/>
        </authorList>
    </citation>
    <scope>NUCLEOTIDE SEQUENCE [LARGE SCALE GENOMIC DNA]</scope>
    <source>
        <strain evidence="3 4">CGMCC 1.6117</strain>
    </source>
</reference>
<sequence length="96" mass="9531">MSDILLLAGVALGALSVIMAIFSVLRTEPPRGAALTLVLAIALLIVSAWTDSRPFGITAIRESGQRLIDGEISLGAGPAGAPAPDAAAPAGDALGQ</sequence>
<keyword evidence="2" id="KW-0472">Membrane</keyword>
<dbReference type="EMBL" id="FOJO01000009">
    <property type="protein sequence ID" value="SFA52197.1"/>
    <property type="molecule type" value="Genomic_DNA"/>
</dbReference>
<proteinExistence type="predicted"/>
<dbReference type="Proteomes" id="UP000182312">
    <property type="component" value="Unassembled WGS sequence"/>
</dbReference>
<evidence type="ECO:0000313" key="4">
    <source>
        <dbReference type="Proteomes" id="UP000182312"/>
    </source>
</evidence>
<keyword evidence="2" id="KW-0812">Transmembrane</keyword>
<dbReference type="RefSeq" id="WP_052081434.1">
    <property type="nucleotide sequence ID" value="NZ_FOJO01000009.1"/>
</dbReference>
<dbReference type="AlphaFoldDB" id="A0A1I0TKI3"/>
<name>A0A1I0TKI3_9RHOB</name>
<keyword evidence="2" id="KW-1133">Transmembrane helix</keyword>
<evidence type="ECO:0000256" key="1">
    <source>
        <dbReference type="SAM" id="MobiDB-lite"/>
    </source>
</evidence>
<accession>A0A1I0TKI3</accession>
<gene>
    <name evidence="3" type="ORF">SAMN04487972_10970</name>
</gene>
<evidence type="ECO:0000313" key="3">
    <source>
        <dbReference type="EMBL" id="SFA52197.1"/>
    </source>
</evidence>
<feature type="transmembrane region" description="Helical" evidence="2">
    <location>
        <begin position="30"/>
        <end position="49"/>
    </location>
</feature>
<evidence type="ECO:0000256" key="2">
    <source>
        <dbReference type="SAM" id="Phobius"/>
    </source>
</evidence>